<evidence type="ECO:0000256" key="4">
    <source>
        <dbReference type="ARBA" id="ARBA00022475"/>
    </source>
</evidence>
<keyword evidence="15" id="KW-0175">Coiled coil</keyword>
<feature type="domain" description="PAS" evidence="18">
    <location>
        <begin position="43"/>
        <end position="117"/>
    </location>
</feature>
<dbReference type="PROSITE" id="PS50109">
    <property type="entry name" value="HIS_KIN"/>
    <property type="match status" value="1"/>
</dbReference>
<dbReference type="GO" id="GO:0005886">
    <property type="term" value="C:plasma membrane"/>
    <property type="evidence" value="ECO:0007669"/>
    <property type="project" value="UniProtKB-SubCell"/>
</dbReference>
<evidence type="ECO:0000313" key="22">
    <source>
        <dbReference type="Proteomes" id="UP000231962"/>
    </source>
</evidence>
<dbReference type="GO" id="GO:0000166">
    <property type="term" value="F:nucleotide binding"/>
    <property type="evidence" value="ECO:0007669"/>
    <property type="project" value="UniProtKB-KW"/>
</dbReference>
<dbReference type="PROSITE" id="PS50110">
    <property type="entry name" value="RESPONSE_REGULATORY"/>
    <property type="match status" value="1"/>
</dbReference>
<evidence type="ECO:0000256" key="5">
    <source>
        <dbReference type="ARBA" id="ARBA00022519"/>
    </source>
</evidence>
<dbReference type="SUPFAM" id="SSF52172">
    <property type="entry name" value="CheY-like"/>
    <property type="match status" value="1"/>
</dbReference>
<keyword evidence="7" id="KW-0808">Transferase</keyword>
<dbReference type="EC" id="2.7.13.3" evidence="3"/>
<feature type="domain" description="Response regulatory" evidence="17">
    <location>
        <begin position="441"/>
        <end position="557"/>
    </location>
</feature>
<evidence type="ECO:0000256" key="12">
    <source>
        <dbReference type="ARBA" id="ARBA00022989"/>
    </source>
</evidence>
<keyword evidence="5" id="KW-0997">Cell inner membrane</keyword>
<gene>
    <name evidence="20" type="ORF">CH360_02705</name>
    <name evidence="21" type="ORF">CH373_02705</name>
</gene>
<name>A0A2M9ZSC1_9LEPT</name>
<dbReference type="SMART" id="SM00091">
    <property type="entry name" value="PAS"/>
    <property type="match status" value="1"/>
</dbReference>
<dbReference type="EMBL" id="NPDZ01000001">
    <property type="protein sequence ID" value="PJZ74962.1"/>
    <property type="molecule type" value="Genomic_DNA"/>
</dbReference>
<dbReference type="AlphaFoldDB" id="A0A2M9ZSC1"/>
<evidence type="ECO:0000313" key="23">
    <source>
        <dbReference type="Proteomes" id="UP000231990"/>
    </source>
</evidence>
<dbReference type="InterPro" id="IPR003661">
    <property type="entry name" value="HisK_dim/P_dom"/>
</dbReference>
<dbReference type="Gene3D" id="3.30.565.10">
    <property type="entry name" value="Histidine kinase-like ATPase, C-terminal domain"/>
    <property type="match status" value="1"/>
</dbReference>
<dbReference type="InterPro" id="IPR035965">
    <property type="entry name" value="PAS-like_dom_sf"/>
</dbReference>
<dbReference type="FunFam" id="2.10.70.100:FF:000001">
    <property type="entry name" value="Sensory transduction histidine kinase"/>
    <property type="match status" value="1"/>
</dbReference>
<feature type="coiled-coil region" evidence="15">
    <location>
        <begin position="26"/>
        <end position="53"/>
    </location>
</feature>
<dbReference type="Gene3D" id="1.10.287.130">
    <property type="match status" value="1"/>
</dbReference>
<evidence type="ECO:0000259" key="17">
    <source>
        <dbReference type="PROSITE" id="PS50110"/>
    </source>
</evidence>
<evidence type="ECO:0000313" key="20">
    <source>
        <dbReference type="EMBL" id="PJZ71428.1"/>
    </source>
</evidence>
<keyword evidence="12" id="KW-1133">Transmembrane helix</keyword>
<evidence type="ECO:0000313" key="21">
    <source>
        <dbReference type="EMBL" id="PJZ74962.1"/>
    </source>
</evidence>
<dbReference type="InterPro" id="IPR001610">
    <property type="entry name" value="PAC"/>
</dbReference>
<evidence type="ECO:0000256" key="6">
    <source>
        <dbReference type="ARBA" id="ARBA00022553"/>
    </source>
</evidence>
<dbReference type="PROSITE" id="PS50113">
    <property type="entry name" value="PAC"/>
    <property type="match status" value="1"/>
</dbReference>
<keyword evidence="6 14" id="KW-0597">Phosphoprotein</keyword>
<dbReference type="CDD" id="cd00082">
    <property type="entry name" value="HisKA"/>
    <property type="match status" value="1"/>
</dbReference>
<dbReference type="PRINTS" id="PR00344">
    <property type="entry name" value="BCTRLSENSOR"/>
</dbReference>
<evidence type="ECO:0000259" key="16">
    <source>
        <dbReference type="PROSITE" id="PS50109"/>
    </source>
</evidence>
<dbReference type="SMART" id="SM00086">
    <property type="entry name" value="PAC"/>
    <property type="match status" value="1"/>
</dbReference>
<dbReference type="EMBL" id="NPDY01000001">
    <property type="protein sequence ID" value="PJZ71428.1"/>
    <property type="molecule type" value="Genomic_DNA"/>
</dbReference>
<evidence type="ECO:0000256" key="8">
    <source>
        <dbReference type="ARBA" id="ARBA00022692"/>
    </source>
</evidence>
<dbReference type="SUPFAM" id="SSF55785">
    <property type="entry name" value="PYP-like sensor domain (PAS domain)"/>
    <property type="match status" value="1"/>
</dbReference>
<dbReference type="Pfam" id="PF00512">
    <property type="entry name" value="HisKA"/>
    <property type="match status" value="1"/>
</dbReference>
<dbReference type="SUPFAM" id="SSF47384">
    <property type="entry name" value="Homodimeric domain of signal transducing histidine kinase"/>
    <property type="match status" value="1"/>
</dbReference>
<dbReference type="InterPro" id="IPR011006">
    <property type="entry name" value="CheY-like_superfamily"/>
</dbReference>
<dbReference type="SUPFAM" id="SSF55874">
    <property type="entry name" value="ATPase domain of HSP90 chaperone/DNA topoisomerase II/histidine kinase"/>
    <property type="match status" value="1"/>
</dbReference>
<dbReference type="InterPro" id="IPR000700">
    <property type="entry name" value="PAS-assoc_C"/>
</dbReference>
<comment type="caution">
    <text evidence="21">The sequence shown here is derived from an EMBL/GenBank/DDBJ whole genome shotgun (WGS) entry which is preliminary data.</text>
</comment>
<evidence type="ECO:0000256" key="13">
    <source>
        <dbReference type="ARBA" id="ARBA00023136"/>
    </source>
</evidence>
<dbReference type="Proteomes" id="UP000231990">
    <property type="component" value="Unassembled WGS sequence"/>
</dbReference>
<proteinExistence type="predicted"/>
<evidence type="ECO:0000259" key="18">
    <source>
        <dbReference type="PROSITE" id="PS50112"/>
    </source>
</evidence>
<feature type="modified residue" description="4-aspartylphosphate" evidence="14">
    <location>
        <position position="492"/>
    </location>
</feature>
<keyword evidence="9" id="KW-0677">Repeat</keyword>
<evidence type="ECO:0000256" key="10">
    <source>
        <dbReference type="ARBA" id="ARBA00022741"/>
    </source>
</evidence>
<dbReference type="InterPro" id="IPR013655">
    <property type="entry name" value="PAS_fold_3"/>
</dbReference>
<keyword evidence="4" id="KW-1003">Cell membrane</keyword>
<dbReference type="NCBIfam" id="TIGR00229">
    <property type="entry name" value="sensory_box"/>
    <property type="match status" value="1"/>
</dbReference>
<dbReference type="InterPro" id="IPR052162">
    <property type="entry name" value="Sensor_kinase/Photoreceptor"/>
</dbReference>
<evidence type="ECO:0000256" key="7">
    <source>
        <dbReference type="ARBA" id="ARBA00022679"/>
    </source>
</evidence>
<evidence type="ECO:0000256" key="14">
    <source>
        <dbReference type="PROSITE-ProRule" id="PRU00169"/>
    </source>
</evidence>
<dbReference type="Pfam" id="PF00072">
    <property type="entry name" value="Response_reg"/>
    <property type="match status" value="1"/>
</dbReference>
<evidence type="ECO:0000256" key="15">
    <source>
        <dbReference type="SAM" id="Coils"/>
    </source>
</evidence>
<dbReference type="InterPro" id="IPR001789">
    <property type="entry name" value="Sig_transdc_resp-reg_receiver"/>
</dbReference>
<dbReference type="InterPro" id="IPR036890">
    <property type="entry name" value="HATPase_C_sf"/>
</dbReference>
<dbReference type="InterPro" id="IPR036097">
    <property type="entry name" value="HisK_dim/P_sf"/>
</dbReference>
<dbReference type="Proteomes" id="UP000231962">
    <property type="component" value="Unassembled WGS sequence"/>
</dbReference>
<feature type="domain" description="Histidine kinase" evidence="16">
    <location>
        <begin position="197"/>
        <end position="419"/>
    </location>
</feature>
<dbReference type="InterPro" id="IPR005467">
    <property type="entry name" value="His_kinase_dom"/>
</dbReference>
<dbReference type="SMART" id="SM00388">
    <property type="entry name" value="HisKA"/>
    <property type="match status" value="1"/>
</dbReference>
<dbReference type="PROSITE" id="PS50112">
    <property type="entry name" value="PAS"/>
    <property type="match status" value="1"/>
</dbReference>
<dbReference type="OrthoDB" id="9815750at2"/>
<reference evidence="22 23" key="1">
    <citation type="submission" date="2017-07" db="EMBL/GenBank/DDBJ databases">
        <title>Leptospira spp. isolated from tropical soils.</title>
        <authorList>
            <person name="Thibeaux R."/>
            <person name="Iraola G."/>
            <person name="Ferres I."/>
            <person name="Bierque E."/>
            <person name="Girault D."/>
            <person name="Soupe-Gilbert M.-E."/>
            <person name="Picardeau M."/>
            <person name="Goarant C."/>
        </authorList>
    </citation>
    <scope>NUCLEOTIDE SEQUENCE [LARGE SCALE GENOMIC DNA]</scope>
    <source>
        <strain evidence="21 23">FH1-B-B1</strain>
        <strain evidence="20 22">FH1-B-C1</strain>
    </source>
</reference>
<dbReference type="SMART" id="SM00387">
    <property type="entry name" value="HATPase_c"/>
    <property type="match status" value="1"/>
</dbReference>
<dbReference type="SMART" id="SM00448">
    <property type="entry name" value="REC"/>
    <property type="match status" value="1"/>
</dbReference>
<keyword evidence="8" id="KW-0812">Transmembrane</keyword>
<evidence type="ECO:0000256" key="1">
    <source>
        <dbReference type="ARBA" id="ARBA00000085"/>
    </source>
</evidence>
<dbReference type="InterPro" id="IPR003594">
    <property type="entry name" value="HATPase_dom"/>
</dbReference>
<dbReference type="Gene3D" id="3.40.50.2300">
    <property type="match status" value="1"/>
</dbReference>
<evidence type="ECO:0000259" key="19">
    <source>
        <dbReference type="PROSITE" id="PS50113"/>
    </source>
</evidence>
<dbReference type="Pfam" id="PF08447">
    <property type="entry name" value="PAS_3"/>
    <property type="match status" value="1"/>
</dbReference>
<accession>A0A2M9ZSC1</accession>
<dbReference type="PANTHER" id="PTHR43304">
    <property type="entry name" value="PHYTOCHROME-LIKE PROTEIN CPH1"/>
    <property type="match status" value="1"/>
</dbReference>
<feature type="domain" description="PAC" evidence="19">
    <location>
        <begin position="118"/>
        <end position="170"/>
    </location>
</feature>
<evidence type="ECO:0000256" key="11">
    <source>
        <dbReference type="ARBA" id="ARBA00022777"/>
    </source>
</evidence>
<sequence length="559" mass="63529">MPTWRTFMDHSDTNSKFVKPGLSEELDREIQRRILAEEELEESKEQFRQLTDAIREVFWMVDPEQTQIFYISLGYEEIWGRSRESLTQNPRSWLDSIHPEDKERVRQSSFDKLVTGNYSEEYRIIRPDGSIRWIRDRGFPIRNSKGEIFRFAGLAEDITANKEKEQKLKENEIYRREMELQLIHAQKLEGLGTLASGIAHDFNNILTIITGHISVLENFRSDYDRFSKSMQALKIATQRGISLTRQLLTFARKSDFSLGPTQVNDIALEIYETLSETFPKNIKIVTDLQEDLPFVLADASQIHQVLLNLCVNSKDAMPSGGKLCIRTHSTPFENIHDKLLRKIADEFVVIEIEDSGFGIDESIQQKIFDPFFTTKDIGKGSGLGLSLAYSIISNHQGRINVASEPGKGTIFSIYLPAPEILSKINTEEEQIARRIPRGTETILLIEDEEMVLDLLSSNLEESGYTVLKAKDGAEGITMFSQHQKEISIIITDLGLPTIDGREVAKLVKAIHPKMKLILTSGSFEPGIISEMRALGVLTCVQKPFQMDEMLISIRNALDA</sequence>
<dbReference type="Gene3D" id="3.30.450.20">
    <property type="entry name" value="PAS domain"/>
    <property type="match status" value="1"/>
</dbReference>
<dbReference type="PANTHER" id="PTHR43304:SF1">
    <property type="entry name" value="PAC DOMAIN-CONTAINING PROTEIN"/>
    <property type="match status" value="1"/>
</dbReference>
<dbReference type="CDD" id="cd00130">
    <property type="entry name" value="PAS"/>
    <property type="match status" value="1"/>
</dbReference>
<evidence type="ECO:0000256" key="9">
    <source>
        <dbReference type="ARBA" id="ARBA00022737"/>
    </source>
</evidence>
<organism evidence="21 23">
    <name type="scientific">Leptospira perolatii</name>
    <dbReference type="NCBI Taxonomy" id="2023191"/>
    <lineage>
        <taxon>Bacteria</taxon>
        <taxon>Pseudomonadati</taxon>
        <taxon>Spirochaetota</taxon>
        <taxon>Spirochaetia</taxon>
        <taxon>Leptospirales</taxon>
        <taxon>Leptospiraceae</taxon>
        <taxon>Leptospira</taxon>
    </lineage>
</organism>
<comment type="subcellular location">
    <subcellularLocation>
        <location evidence="2">Cell inner membrane</location>
        <topology evidence="2">Multi-pass membrane protein</topology>
    </subcellularLocation>
</comment>
<keyword evidence="10" id="KW-0547">Nucleotide-binding</keyword>
<dbReference type="GO" id="GO:0000155">
    <property type="term" value="F:phosphorelay sensor kinase activity"/>
    <property type="evidence" value="ECO:0007669"/>
    <property type="project" value="InterPro"/>
</dbReference>
<dbReference type="Pfam" id="PF02518">
    <property type="entry name" value="HATPase_c"/>
    <property type="match status" value="1"/>
</dbReference>
<protein>
    <recommendedName>
        <fullName evidence="3">histidine kinase</fullName>
        <ecNumber evidence="3">2.7.13.3</ecNumber>
    </recommendedName>
</protein>
<dbReference type="InterPro" id="IPR000014">
    <property type="entry name" value="PAS"/>
</dbReference>
<keyword evidence="11" id="KW-0418">Kinase</keyword>
<evidence type="ECO:0000256" key="3">
    <source>
        <dbReference type="ARBA" id="ARBA00012438"/>
    </source>
</evidence>
<keyword evidence="13" id="KW-0472">Membrane</keyword>
<comment type="catalytic activity">
    <reaction evidence="1">
        <text>ATP + protein L-histidine = ADP + protein N-phospho-L-histidine.</text>
        <dbReference type="EC" id="2.7.13.3"/>
    </reaction>
</comment>
<evidence type="ECO:0000256" key="2">
    <source>
        <dbReference type="ARBA" id="ARBA00004429"/>
    </source>
</evidence>
<keyword evidence="22" id="KW-1185">Reference proteome</keyword>
<dbReference type="InterPro" id="IPR004358">
    <property type="entry name" value="Sig_transdc_His_kin-like_C"/>
</dbReference>